<dbReference type="PANTHER" id="PTHR12149">
    <property type="entry name" value="FRUCTOSAMINE 3 KINASE-RELATED PROTEIN"/>
    <property type="match status" value="1"/>
</dbReference>
<evidence type="ECO:0000256" key="8">
    <source>
        <dbReference type="PIRNR" id="PIRNR006221"/>
    </source>
</evidence>
<keyword evidence="10" id="KW-1185">Reference proteome</keyword>
<dbReference type="Proteomes" id="UP001367676">
    <property type="component" value="Unassembled WGS sequence"/>
</dbReference>
<dbReference type="Gene3D" id="3.30.200.20">
    <property type="entry name" value="Phosphorylase Kinase, domain 1"/>
    <property type="match status" value="1"/>
</dbReference>
<dbReference type="AlphaFoldDB" id="A0AAN9Y4I0"/>
<dbReference type="GO" id="GO:0005524">
    <property type="term" value="F:ATP binding"/>
    <property type="evidence" value="ECO:0007669"/>
    <property type="project" value="UniProtKB-KW"/>
</dbReference>
<evidence type="ECO:0000256" key="5">
    <source>
        <dbReference type="ARBA" id="ARBA00022777"/>
    </source>
</evidence>
<comment type="catalytic activity">
    <reaction evidence="7">
        <text>N(6)-D-ribulosyl-L-lysyl-[protein] + ATP = N(6)-(3-O-phospho-D-ribulosyl)-L-lysyl-[protein] + ADP + H(+)</text>
        <dbReference type="Rhea" id="RHEA:48432"/>
        <dbReference type="Rhea" id="RHEA-COMP:12103"/>
        <dbReference type="Rhea" id="RHEA-COMP:12104"/>
        <dbReference type="ChEBI" id="CHEBI:15378"/>
        <dbReference type="ChEBI" id="CHEBI:30616"/>
        <dbReference type="ChEBI" id="CHEBI:90418"/>
        <dbReference type="ChEBI" id="CHEBI:90420"/>
        <dbReference type="ChEBI" id="CHEBI:456216"/>
        <dbReference type="EC" id="2.7.1.172"/>
    </reaction>
    <physiologicalReaction direction="left-to-right" evidence="7">
        <dbReference type="Rhea" id="RHEA:48433"/>
    </physiologicalReaction>
</comment>
<keyword evidence="4" id="KW-0547">Nucleotide-binding</keyword>
<dbReference type="FunFam" id="3.30.200.20:FF:000264">
    <property type="entry name" value="Protein-ribulosamine 3-kinase, chloroplastic"/>
    <property type="match status" value="1"/>
</dbReference>
<proteinExistence type="inferred from homology"/>
<keyword evidence="6" id="KW-0067">ATP-binding</keyword>
<comment type="caution">
    <text evidence="9">The sequence shown here is derived from an EMBL/GenBank/DDBJ whole genome shotgun (WGS) entry which is preliminary data.</text>
</comment>
<evidence type="ECO:0000256" key="2">
    <source>
        <dbReference type="ARBA" id="ARBA00011961"/>
    </source>
</evidence>
<dbReference type="GO" id="GO:0016301">
    <property type="term" value="F:kinase activity"/>
    <property type="evidence" value="ECO:0007669"/>
    <property type="project" value="UniProtKB-UniRule"/>
</dbReference>
<evidence type="ECO:0000313" key="9">
    <source>
        <dbReference type="EMBL" id="KAK7590867.1"/>
    </source>
</evidence>
<comment type="similarity">
    <text evidence="1 8">Belongs to the fructosamine kinase family.</text>
</comment>
<dbReference type="Pfam" id="PF03881">
    <property type="entry name" value="Fructosamin_kin"/>
    <property type="match status" value="1"/>
</dbReference>
<name>A0AAN9Y4I0_9HEMI</name>
<evidence type="ECO:0000256" key="6">
    <source>
        <dbReference type="ARBA" id="ARBA00022840"/>
    </source>
</evidence>
<dbReference type="SUPFAM" id="SSF56112">
    <property type="entry name" value="Protein kinase-like (PK-like)"/>
    <property type="match status" value="1"/>
</dbReference>
<evidence type="ECO:0000256" key="7">
    <source>
        <dbReference type="ARBA" id="ARBA00048655"/>
    </source>
</evidence>
<dbReference type="PIRSF" id="PIRSF006221">
    <property type="entry name" value="Ketosamine-3-kinase"/>
    <property type="match status" value="1"/>
</dbReference>
<dbReference type="GO" id="GO:0005737">
    <property type="term" value="C:cytoplasm"/>
    <property type="evidence" value="ECO:0007669"/>
    <property type="project" value="UniProtKB-ARBA"/>
</dbReference>
<dbReference type="GO" id="GO:0102193">
    <property type="term" value="F:protein-ribulosamine 3-kinase activity"/>
    <property type="evidence" value="ECO:0007669"/>
    <property type="project" value="UniProtKB-EC"/>
</dbReference>
<dbReference type="PANTHER" id="PTHR12149:SF8">
    <property type="entry name" value="PROTEIN-RIBULOSAMINE 3-KINASE"/>
    <property type="match status" value="1"/>
</dbReference>
<sequence>MDEYTTQKIKDLLGTQVLKKTGFTAGGCINEGEGYETDNGIVFIKKNSSSHAEQMFNSEISSLRELEKTQTIRVPHPIGVVEGSKKIFYCVLEFVEIKSLRKFTSALGERLADLHLHNENVAKNDASIEYIDKFGFPIPTCVGLLPVDNTWSDDWPAFYTRRLEEQVTRLRSKTKDYQEAEQLWQELKPLMGKFFENIVIKPSLLHGDLWGGNVGETDAEPIIFDPGSVYGHHEFDLAMTTMFGRLGQKFYDAYHSKIPKAPGFATREKLYHLFHALNHWNHFGGGYRSQSISLMKSLIRTKFPLK</sequence>
<dbReference type="InterPro" id="IPR011009">
    <property type="entry name" value="Kinase-like_dom_sf"/>
</dbReference>
<keyword evidence="3 8" id="KW-0808">Transferase</keyword>
<keyword evidence="5 8" id="KW-0418">Kinase</keyword>
<gene>
    <name evidence="9" type="ORF">V9T40_002480</name>
</gene>
<protein>
    <recommendedName>
        <fullName evidence="2">protein-ribulosamine 3-kinase</fullName>
        <ecNumber evidence="2">2.7.1.172</ecNumber>
    </recommendedName>
</protein>
<dbReference type="InterPro" id="IPR016477">
    <property type="entry name" value="Fructo-/Ketosamine-3-kinase"/>
</dbReference>
<reference evidence="9 10" key="1">
    <citation type="submission" date="2024-03" db="EMBL/GenBank/DDBJ databases">
        <title>Adaptation during the transition from Ophiocordyceps entomopathogen to insect associate is accompanied by gene loss and intensified selection.</title>
        <authorList>
            <person name="Ward C.M."/>
            <person name="Onetto C.A."/>
            <person name="Borneman A.R."/>
        </authorList>
    </citation>
    <scope>NUCLEOTIDE SEQUENCE [LARGE SCALE GENOMIC DNA]</scope>
    <source>
        <strain evidence="9">AWRI1</strain>
        <tissue evidence="9">Single Adult Female</tissue>
    </source>
</reference>
<evidence type="ECO:0000313" key="10">
    <source>
        <dbReference type="Proteomes" id="UP001367676"/>
    </source>
</evidence>
<accession>A0AAN9Y4I0</accession>
<organism evidence="9 10">
    <name type="scientific">Parthenolecanium corni</name>
    <dbReference type="NCBI Taxonomy" id="536013"/>
    <lineage>
        <taxon>Eukaryota</taxon>
        <taxon>Metazoa</taxon>
        <taxon>Ecdysozoa</taxon>
        <taxon>Arthropoda</taxon>
        <taxon>Hexapoda</taxon>
        <taxon>Insecta</taxon>
        <taxon>Pterygota</taxon>
        <taxon>Neoptera</taxon>
        <taxon>Paraneoptera</taxon>
        <taxon>Hemiptera</taxon>
        <taxon>Sternorrhyncha</taxon>
        <taxon>Coccoidea</taxon>
        <taxon>Coccidae</taxon>
        <taxon>Parthenolecanium</taxon>
    </lineage>
</organism>
<dbReference type="EMBL" id="JBBCAQ010000022">
    <property type="protein sequence ID" value="KAK7590867.1"/>
    <property type="molecule type" value="Genomic_DNA"/>
</dbReference>
<evidence type="ECO:0000256" key="4">
    <source>
        <dbReference type="ARBA" id="ARBA00022741"/>
    </source>
</evidence>
<dbReference type="EC" id="2.7.1.172" evidence="2"/>
<dbReference type="Gene3D" id="3.90.1200.10">
    <property type="match status" value="1"/>
</dbReference>
<evidence type="ECO:0000256" key="3">
    <source>
        <dbReference type="ARBA" id="ARBA00022679"/>
    </source>
</evidence>
<evidence type="ECO:0000256" key="1">
    <source>
        <dbReference type="ARBA" id="ARBA00009460"/>
    </source>
</evidence>